<dbReference type="Pfam" id="PF05114">
    <property type="entry name" value="MbnB_TglH_ChrH"/>
    <property type="match status" value="1"/>
</dbReference>
<proteinExistence type="inferred from homology"/>
<dbReference type="PANTHER" id="PTHR42194">
    <property type="entry name" value="UPF0276 PROTEIN HI_1600"/>
    <property type="match status" value="1"/>
</dbReference>
<dbReference type="PANTHER" id="PTHR42194:SF1">
    <property type="entry name" value="UPF0276 PROTEIN HI_1600"/>
    <property type="match status" value="1"/>
</dbReference>
<dbReference type="EMBL" id="JQED01000031">
    <property type="protein sequence ID" value="KGJ90782.1"/>
    <property type="molecule type" value="Genomic_DNA"/>
</dbReference>
<dbReference type="AlphaFoldDB" id="A0A099KLF3"/>
<accession>A0A099KLF3</accession>
<comment type="similarity">
    <text evidence="1">Belongs to the UPF0276 family.</text>
</comment>
<evidence type="ECO:0000256" key="1">
    <source>
        <dbReference type="HAMAP-Rule" id="MF_00697"/>
    </source>
</evidence>
<gene>
    <name evidence="2" type="ORF">ND2E_0025</name>
</gene>
<evidence type="ECO:0000313" key="2">
    <source>
        <dbReference type="EMBL" id="KGJ90782.1"/>
    </source>
</evidence>
<dbReference type="Gene3D" id="3.20.20.150">
    <property type="entry name" value="Divalent-metal-dependent TIM barrel enzymes"/>
    <property type="match status" value="1"/>
</dbReference>
<comment type="caution">
    <text evidence="2">The sequence shown here is derived from an EMBL/GenBank/DDBJ whole genome shotgun (WGS) entry which is preliminary data.</text>
</comment>
<organism evidence="2 3">
    <name type="scientific">Colwellia psychrerythraea</name>
    <name type="common">Vibrio psychroerythus</name>
    <dbReference type="NCBI Taxonomy" id="28229"/>
    <lineage>
        <taxon>Bacteria</taxon>
        <taxon>Pseudomonadati</taxon>
        <taxon>Pseudomonadota</taxon>
        <taxon>Gammaproteobacteria</taxon>
        <taxon>Alteromonadales</taxon>
        <taxon>Colwelliaceae</taxon>
        <taxon>Colwellia</taxon>
    </lineage>
</organism>
<name>A0A099KLF3_COLPS</name>
<dbReference type="InterPro" id="IPR007801">
    <property type="entry name" value="MbnB/TglH/ChrH"/>
</dbReference>
<dbReference type="Proteomes" id="UP000029843">
    <property type="component" value="Unassembled WGS sequence"/>
</dbReference>
<dbReference type="InterPro" id="IPR036237">
    <property type="entry name" value="Xyl_isomerase-like_sf"/>
</dbReference>
<dbReference type="PATRIC" id="fig|28229.4.peg.2522"/>
<dbReference type="HAMAP" id="MF_00697">
    <property type="entry name" value="UPF0276"/>
    <property type="match status" value="1"/>
</dbReference>
<evidence type="ECO:0000313" key="3">
    <source>
        <dbReference type="Proteomes" id="UP000029843"/>
    </source>
</evidence>
<reference evidence="2 3" key="1">
    <citation type="submission" date="2014-08" db="EMBL/GenBank/DDBJ databases">
        <title>Genomic and Phenotypic Diversity of Colwellia psychrerythraea strains from Disparate Marine Basins.</title>
        <authorList>
            <person name="Techtmann S.M."/>
            <person name="Stelling S.C."/>
            <person name="Utturkar S.M."/>
            <person name="Alshibli N."/>
            <person name="Harris A."/>
            <person name="Brown S.D."/>
            <person name="Hazen T.C."/>
        </authorList>
    </citation>
    <scope>NUCLEOTIDE SEQUENCE [LARGE SCALE GENOMIC DNA]</scope>
    <source>
        <strain evidence="2 3">ND2E</strain>
    </source>
</reference>
<dbReference type="SUPFAM" id="SSF51658">
    <property type="entry name" value="Xylose isomerase-like"/>
    <property type="match status" value="1"/>
</dbReference>
<dbReference type="NCBIfam" id="NF003818">
    <property type="entry name" value="PRK05409.1"/>
    <property type="match status" value="1"/>
</dbReference>
<sequence>MVHNLIKNQASARDFSLSSAAEGIAPPEHFLGFGLGLRTDHFQDVLSTNPDIDWFEVVSENFMVDGGKPKHYLHAIRELYPMVMHGVSLSIGSTDPLNMQYLRQLKVLVNELQPQWISDHLCWTGVNQTNSHDLLPLPYNEEALNHVCDRVDQVQNFLGRPILLENLSSYITYKESDMSEWEFFNQVARQSGCNILLDINNIYVSARNHEFDAQDYLEGIDKDKVKQFHLAGHTDYGNYVIDTHDHPVADPVWALYQQALKRFGWVSTMIERDDNIPPLAELLAEVETARNIAYDTLGRLQPLKQGEIVT</sequence>
<protein>
    <recommendedName>
        <fullName evidence="1">UPF0276 protein ND2E_0025</fullName>
    </recommendedName>
</protein>